<accession>A0A955RIK9</accession>
<gene>
    <name evidence="1" type="ORF">KC660_03705</name>
</gene>
<evidence type="ECO:0000313" key="1">
    <source>
        <dbReference type="EMBL" id="MCA9382485.1"/>
    </source>
</evidence>
<reference evidence="1" key="1">
    <citation type="submission" date="2020-04" db="EMBL/GenBank/DDBJ databases">
        <authorList>
            <person name="Zhang T."/>
        </authorList>
    </citation>
    <scope>NUCLEOTIDE SEQUENCE</scope>
    <source>
        <strain evidence="1">HKST-UBA10</strain>
    </source>
</reference>
<dbReference type="AlphaFoldDB" id="A0A955RIK9"/>
<protein>
    <submittedName>
        <fullName evidence="1">Uncharacterized protein</fullName>
    </submittedName>
</protein>
<dbReference type="Proteomes" id="UP000782843">
    <property type="component" value="Unassembled WGS sequence"/>
</dbReference>
<comment type="caution">
    <text evidence="1">The sequence shown here is derived from an EMBL/GenBank/DDBJ whole genome shotgun (WGS) entry which is preliminary data.</text>
</comment>
<dbReference type="EMBL" id="JAGQLG010000148">
    <property type="protein sequence ID" value="MCA9382485.1"/>
    <property type="molecule type" value="Genomic_DNA"/>
</dbReference>
<proteinExistence type="predicted"/>
<name>A0A955RIK9_9BACT</name>
<evidence type="ECO:0000313" key="2">
    <source>
        <dbReference type="Proteomes" id="UP000782843"/>
    </source>
</evidence>
<sequence>MTESAEVIFQVVPGTNLYYFELVPRIRDSEEEILGIDLVNAVVDICKSCRLNRGYKSPKPRCYGARPNPMIHHGDNAHLMKITYTTSQISEEGVRQELRDHGAKCADLIEP</sequence>
<organism evidence="1 2">
    <name type="scientific">Candidatus Dojkabacteria bacterium</name>
    <dbReference type="NCBI Taxonomy" id="2099670"/>
    <lineage>
        <taxon>Bacteria</taxon>
        <taxon>Candidatus Dojkabacteria</taxon>
    </lineage>
</organism>
<reference evidence="1" key="2">
    <citation type="journal article" date="2021" name="Microbiome">
        <title>Successional dynamics and alternative stable states in a saline activated sludge microbial community over 9 years.</title>
        <authorList>
            <person name="Wang Y."/>
            <person name="Ye J."/>
            <person name="Ju F."/>
            <person name="Liu L."/>
            <person name="Boyd J.A."/>
            <person name="Deng Y."/>
            <person name="Parks D.H."/>
            <person name="Jiang X."/>
            <person name="Yin X."/>
            <person name="Woodcroft B.J."/>
            <person name="Tyson G.W."/>
            <person name="Hugenholtz P."/>
            <person name="Polz M.F."/>
            <person name="Zhang T."/>
        </authorList>
    </citation>
    <scope>NUCLEOTIDE SEQUENCE</scope>
    <source>
        <strain evidence="1">HKST-UBA10</strain>
    </source>
</reference>